<feature type="compositionally biased region" description="Basic and acidic residues" evidence="1">
    <location>
        <begin position="155"/>
        <end position="165"/>
    </location>
</feature>
<dbReference type="Gene3D" id="1.10.10.10">
    <property type="entry name" value="Winged helix-like DNA-binding domain superfamily/Winged helix DNA-binding domain"/>
    <property type="match status" value="1"/>
</dbReference>
<dbReference type="PANTHER" id="PTHR33164:SF57">
    <property type="entry name" value="MARR-FAMILY TRANSCRIPTIONAL REGULATOR"/>
    <property type="match status" value="1"/>
</dbReference>
<gene>
    <name evidence="3" type="ORF">GCM10009863_26650</name>
</gene>
<dbReference type="InterPro" id="IPR000835">
    <property type="entry name" value="HTH_MarR-typ"/>
</dbReference>
<dbReference type="SUPFAM" id="SSF46785">
    <property type="entry name" value="Winged helix' DNA-binding domain"/>
    <property type="match status" value="1"/>
</dbReference>
<dbReference type="Proteomes" id="UP001501447">
    <property type="component" value="Unassembled WGS sequence"/>
</dbReference>
<feature type="domain" description="HTH marR-type" evidence="2">
    <location>
        <begin position="7"/>
        <end position="137"/>
    </location>
</feature>
<dbReference type="Pfam" id="PF01047">
    <property type="entry name" value="MarR"/>
    <property type="match status" value="1"/>
</dbReference>
<evidence type="ECO:0000256" key="1">
    <source>
        <dbReference type="SAM" id="MobiDB-lite"/>
    </source>
</evidence>
<accession>A0ABP6CEC7</accession>
<dbReference type="SMART" id="SM00347">
    <property type="entry name" value="HTH_MARR"/>
    <property type="match status" value="1"/>
</dbReference>
<organism evidence="3 4">
    <name type="scientific">Streptomyces axinellae</name>
    <dbReference type="NCBI Taxonomy" id="552788"/>
    <lineage>
        <taxon>Bacteria</taxon>
        <taxon>Bacillati</taxon>
        <taxon>Actinomycetota</taxon>
        <taxon>Actinomycetes</taxon>
        <taxon>Kitasatosporales</taxon>
        <taxon>Streptomycetaceae</taxon>
        <taxon>Streptomyces</taxon>
    </lineage>
</organism>
<dbReference type="InterPro" id="IPR039422">
    <property type="entry name" value="MarR/SlyA-like"/>
</dbReference>
<reference evidence="4" key="1">
    <citation type="journal article" date="2019" name="Int. J. Syst. Evol. Microbiol.">
        <title>The Global Catalogue of Microorganisms (GCM) 10K type strain sequencing project: providing services to taxonomists for standard genome sequencing and annotation.</title>
        <authorList>
            <consortium name="The Broad Institute Genomics Platform"/>
            <consortium name="The Broad Institute Genome Sequencing Center for Infectious Disease"/>
            <person name="Wu L."/>
            <person name="Ma J."/>
        </authorList>
    </citation>
    <scope>NUCLEOTIDE SEQUENCE [LARGE SCALE GENOMIC DNA]</scope>
    <source>
        <strain evidence="4">JCM 16373</strain>
    </source>
</reference>
<sequence>MAERSQYEELARQISAIGAVKRELARRLPPECPPASAAVLMLLHKHGEMRTSRLAELLAIDMSVTSRHVTHVADRGWIERHPDPQDGRSRLLRISETGERLLDEMSTQTVEVFAAHLHDWNDEDVAQLNTLLSRLRTSFGDCRARGGLPEPTRSGLHESAHDGLPETHTTASH</sequence>
<keyword evidence="4" id="KW-1185">Reference proteome</keyword>
<dbReference type="RefSeq" id="WP_344565490.1">
    <property type="nucleotide sequence ID" value="NZ_BAAARJ010000007.1"/>
</dbReference>
<name>A0ABP6CEC7_9ACTN</name>
<dbReference type="InterPro" id="IPR036388">
    <property type="entry name" value="WH-like_DNA-bd_sf"/>
</dbReference>
<feature type="region of interest" description="Disordered" evidence="1">
    <location>
        <begin position="142"/>
        <end position="173"/>
    </location>
</feature>
<dbReference type="EMBL" id="BAAARJ010000007">
    <property type="protein sequence ID" value="GAA2611643.1"/>
    <property type="molecule type" value="Genomic_DNA"/>
</dbReference>
<evidence type="ECO:0000313" key="4">
    <source>
        <dbReference type="Proteomes" id="UP001501447"/>
    </source>
</evidence>
<dbReference type="PRINTS" id="PR00598">
    <property type="entry name" value="HTHMARR"/>
</dbReference>
<comment type="caution">
    <text evidence="3">The sequence shown here is derived from an EMBL/GenBank/DDBJ whole genome shotgun (WGS) entry which is preliminary data.</text>
</comment>
<dbReference type="PROSITE" id="PS50995">
    <property type="entry name" value="HTH_MARR_2"/>
    <property type="match status" value="1"/>
</dbReference>
<dbReference type="InterPro" id="IPR036390">
    <property type="entry name" value="WH_DNA-bd_sf"/>
</dbReference>
<evidence type="ECO:0000259" key="2">
    <source>
        <dbReference type="PROSITE" id="PS50995"/>
    </source>
</evidence>
<evidence type="ECO:0000313" key="3">
    <source>
        <dbReference type="EMBL" id="GAA2611643.1"/>
    </source>
</evidence>
<dbReference type="PANTHER" id="PTHR33164">
    <property type="entry name" value="TRANSCRIPTIONAL REGULATOR, MARR FAMILY"/>
    <property type="match status" value="1"/>
</dbReference>
<proteinExistence type="predicted"/>
<protein>
    <submittedName>
        <fullName evidence="3">MarR family transcriptional regulator</fullName>
    </submittedName>
</protein>